<proteinExistence type="predicted"/>
<sequence>MVAKLKAFAVLENDQTVWDNTHPNLFPDVKPGINVFGAEYDYEIRTDIQGAPELTANRLDGSFGAACVGRYDSGSDWGTAGVGRVLEATVSGIAHVRVAMPYNWQWSIRTSGGFDAYTMGQCKVVVQDHETGAVLGPEGVRTTLFWECKSDDDGGAEDSDITWAPDMECSISLMAGQVFDVCFMAHVSNSQSGGEHLFGESFADGQLSLRAPWFVVQIGT</sequence>
<accession>A0A918CXX4</accession>
<dbReference type="Proteomes" id="UP000653411">
    <property type="component" value="Unassembled WGS sequence"/>
</dbReference>
<dbReference type="AlphaFoldDB" id="A0A918CXX4"/>
<organism evidence="1 2">
    <name type="scientific">Streptomyces fuscichromogenes</name>
    <dbReference type="NCBI Taxonomy" id="1324013"/>
    <lineage>
        <taxon>Bacteria</taxon>
        <taxon>Bacillati</taxon>
        <taxon>Actinomycetota</taxon>
        <taxon>Actinomycetes</taxon>
        <taxon>Kitasatosporales</taxon>
        <taxon>Streptomycetaceae</taxon>
        <taxon>Streptomyces</taxon>
    </lineage>
</organism>
<evidence type="ECO:0000313" key="2">
    <source>
        <dbReference type="Proteomes" id="UP000653411"/>
    </source>
</evidence>
<evidence type="ECO:0000313" key="1">
    <source>
        <dbReference type="EMBL" id="GGN45734.1"/>
    </source>
</evidence>
<dbReference type="EMBL" id="BMML01000049">
    <property type="protein sequence ID" value="GGN45734.1"/>
    <property type="molecule type" value="Genomic_DNA"/>
</dbReference>
<reference evidence="1" key="1">
    <citation type="journal article" date="2014" name="Int. J. Syst. Evol. Microbiol.">
        <title>Complete genome sequence of Corynebacterium casei LMG S-19264T (=DSM 44701T), isolated from a smear-ripened cheese.</title>
        <authorList>
            <consortium name="US DOE Joint Genome Institute (JGI-PGF)"/>
            <person name="Walter F."/>
            <person name="Albersmeier A."/>
            <person name="Kalinowski J."/>
            <person name="Ruckert C."/>
        </authorList>
    </citation>
    <scope>NUCLEOTIDE SEQUENCE</scope>
    <source>
        <strain evidence="1">CGMCC 4.7110</strain>
    </source>
</reference>
<name>A0A918CXX4_9ACTN</name>
<protein>
    <submittedName>
        <fullName evidence="1">Uncharacterized protein</fullName>
    </submittedName>
</protein>
<comment type="caution">
    <text evidence="1">The sequence shown here is derived from an EMBL/GenBank/DDBJ whole genome shotgun (WGS) entry which is preliminary data.</text>
</comment>
<gene>
    <name evidence="1" type="ORF">GCM10011578_097930</name>
</gene>
<keyword evidence="2" id="KW-1185">Reference proteome</keyword>
<reference evidence="1" key="2">
    <citation type="submission" date="2020-09" db="EMBL/GenBank/DDBJ databases">
        <authorList>
            <person name="Sun Q."/>
            <person name="Zhou Y."/>
        </authorList>
    </citation>
    <scope>NUCLEOTIDE SEQUENCE</scope>
    <source>
        <strain evidence="1">CGMCC 4.7110</strain>
    </source>
</reference>